<dbReference type="InterPro" id="IPR036890">
    <property type="entry name" value="HATPase_C_sf"/>
</dbReference>
<feature type="domain" description="Response regulatory" evidence="10">
    <location>
        <begin position="5"/>
        <end position="121"/>
    </location>
</feature>
<dbReference type="SUPFAM" id="SSF55781">
    <property type="entry name" value="GAF domain-like"/>
    <property type="match status" value="1"/>
</dbReference>
<dbReference type="STRING" id="1230454.C461_01097"/>
<dbReference type="GO" id="GO:0000155">
    <property type="term" value="F:phosphorelay sensor kinase activity"/>
    <property type="evidence" value="ECO:0007669"/>
    <property type="project" value="InterPro"/>
</dbReference>
<dbReference type="InterPro" id="IPR050736">
    <property type="entry name" value="Sensor_HK_Regulatory"/>
</dbReference>
<dbReference type="Pfam" id="PF02518">
    <property type="entry name" value="HATPase_c"/>
    <property type="match status" value="1"/>
</dbReference>
<dbReference type="PROSITE" id="PS50113">
    <property type="entry name" value="PAC"/>
    <property type="match status" value="1"/>
</dbReference>
<reference evidence="13 14" key="1">
    <citation type="journal article" date="2014" name="PLoS Genet.">
        <title>Phylogenetically driven sequencing of extremely halophilic archaea reveals strategies for static and dynamic osmo-response.</title>
        <authorList>
            <person name="Becker E.A."/>
            <person name="Seitzer P.M."/>
            <person name="Tritt A."/>
            <person name="Larsen D."/>
            <person name="Krusor M."/>
            <person name="Yao A.I."/>
            <person name="Wu D."/>
            <person name="Madern D."/>
            <person name="Eisen J.A."/>
            <person name="Darling A.E."/>
            <person name="Facciotti M.T."/>
        </authorList>
    </citation>
    <scope>NUCLEOTIDE SEQUENCE [LARGE SCALE GENOMIC DNA]</scope>
    <source>
        <strain evidence="13 14">JCM 13560</strain>
    </source>
</reference>
<dbReference type="SMART" id="SM00387">
    <property type="entry name" value="HATPase_c"/>
    <property type="match status" value="1"/>
</dbReference>
<dbReference type="PATRIC" id="fig|1230454.4.peg.230"/>
<dbReference type="InterPro" id="IPR013656">
    <property type="entry name" value="PAS_4"/>
</dbReference>
<dbReference type="SUPFAM" id="SSF55785">
    <property type="entry name" value="PYP-like sensor domain (PAS domain)"/>
    <property type="match status" value="1"/>
</dbReference>
<evidence type="ECO:0000259" key="12">
    <source>
        <dbReference type="PROSITE" id="PS50113"/>
    </source>
</evidence>
<feature type="domain" description="PAC" evidence="12">
    <location>
        <begin position="334"/>
        <end position="385"/>
    </location>
</feature>
<evidence type="ECO:0000313" key="13">
    <source>
        <dbReference type="EMBL" id="EMA70527.1"/>
    </source>
</evidence>
<dbReference type="CDD" id="cd00130">
    <property type="entry name" value="PAS"/>
    <property type="match status" value="1"/>
</dbReference>
<dbReference type="InterPro" id="IPR005467">
    <property type="entry name" value="His_kinase_dom"/>
</dbReference>
<dbReference type="SUPFAM" id="SSF55874">
    <property type="entry name" value="ATPase domain of HSP90 chaperone/DNA topoisomerase II/histidine kinase"/>
    <property type="match status" value="1"/>
</dbReference>
<dbReference type="InterPro" id="IPR035965">
    <property type="entry name" value="PAS-like_dom_sf"/>
</dbReference>
<dbReference type="PROSITE" id="PS50110">
    <property type="entry name" value="RESPONSE_REGULATORY"/>
    <property type="match status" value="1"/>
</dbReference>
<organism evidence="13 14">
    <name type="scientific">Halorubrum aidingense JCM 13560</name>
    <dbReference type="NCBI Taxonomy" id="1230454"/>
    <lineage>
        <taxon>Archaea</taxon>
        <taxon>Methanobacteriati</taxon>
        <taxon>Methanobacteriota</taxon>
        <taxon>Stenosarchaea group</taxon>
        <taxon>Halobacteria</taxon>
        <taxon>Halobacteriales</taxon>
        <taxon>Haloferacaceae</taxon>
        <taxon>Halorubrum</taxon>
    </lineage>
</organism>
<dbReference type="CDD" id="cd00082">
    <property type="entry name" value="HisKA"/>
    <property type="match status" value="1"/>
</dbReference>
<feature type="modified residue" description="4-aspartylphosphate" evidence="7">
    <location>
        <position position="56"/>
    </location>
</feature>
<evidence type="ECO:0000256" key="5">
    <source>
        <dbReference type="ARBA" id="ARBA00022777"/>
    </source>
</evidence>
<evidence type="ECO:0000256" key="3">
    <source>
        <dbReference type="ARBA" id="ARBA00022553"/>
    </source>
</evidence>
<dbReference type="Pfam" id="PF00512">
    <property type="entry name" value="HisKA"/>
    <property type="match status" value="1"/>
</dbReference>
<dbReference type="InterPro" id="IPR003594">
    <property type="entry name" value="HATPase_dom"/>
</dbReference>
<dbReference type="SUPFAM" id="SSF47384">
    <property type="entry name" value="Homodimeric domain of signal transducing histidine kinase"/>
    <property type="match status" value="1"/>
</dbReference>
<evidence type="ECO:0000256" key="2">
    <source>
        <dbReference type="ARBA" id="ARBA00012438"/>
    </source>
</evidence>
<dbReference type="AlphaFoldDB" id="M0PKI6"/>
<dbReference type="Gene3D" id="1.10.287.130">
    <property type="match status" value="1"/>
</dbReference>
<feature type="domain" description="PAS" evidence="11">
    <location>
        <begin position="261"/>
        <end position="331"/>
    </location>
</feature>
<dbReference type="NCBIfam" id="TIGR00229">
    <property type="entry name" value="sensory_box"/>
    <property type="match status" value="1"/>
</dbReference>
<dbReference type="InterPro" id="IPR001789">
    <property type="entry name" value="Sig_transdc_resp-reg_receiver"/>
</dbReference>
<keyword evidence="4" id="KW-0808">Transferase</keyword>
<dbReference type="PANTHER" id="PTHR43711">
    <property type="entry name" value="TWO-COMPONENT HISTIDINE KINASE"/>
    <property type="match status" value="1"/>
</dbReference>
<keyword evidence="14" id="KW-1185">Reference proteome</keyword>
<dbReference type="CDD" id="cd00156">
    <property type="entry name" value="REC"/>
    <property type="match status" value="1"/>
</dbReference>
<accession>M0PKI6</accession>
<dbReference type="SMART" id="SM00091">
    <property type="entry name" value="PAS"/>
    <property type="match status" value="1"/>
</dbReference>
<evidence type="ECO:0000256" key="6">
    <source>
        <dbReference type="ARBA" id="ARBA00023012"/>
    </source>
</evidence>
<dbReference type="InterPro" id="IPR003661">
    <property type="entry name" value="HisK_dim/P_dom"/>
</dbReference>
<dbReference type="Gene3D" id="3.30.450.20">
    <property type="entry name" value="PAS domain"/>
    <property type="match status" value="1"/>
</dbReference>
<dbReference type="SUPFAM" id="SSF52172">
    <property type="entry name" value="CheY-like"/>
    <property type="match status" value="1"/>
</dbReference>
<dbReference type="PROSITE" id="PS50109">
    <property type="entry name" value="HIS_KIN"/>
    <property type="match status" value="1"/>
</dbReference>
<dbReference type="InterPro" id="IPR011006">
    <property type="entry name" value="CheY-like_superfamily"/>
</dbReference>
<keyword evidence="6" id="KW-0902">Two-component regulatory system</keyword>
<dbReference type="InterPro" id="IPR003018">
    <property type="entry name" value="GAF"/>
</dbReference>
<dbReference type="Gene3D" id="3.40.50.2300">
    <property type="match status" value="1"/>
</dbReference>
<dbReference type="InterPro" id="IPR036097">
    <property type="entry name" value="HisK_dim/P_sf"/>
</dbReference>
<dbReference type="Proteomes" id="UP000011575">
    <property type="component" value="Unassembled WGS sequence"/>
</dbReference>
<dbReference type="Pfam" id="PF13185">
    <property type="entry name" value="GAF_2"/>
    <property type="match status" value="1"/>
</dbReference>
<dbReference type="PRINTS" id="PR00344">
    <property type="entry name" value="BCTRLSENSOR"/>
</dbReference>
<dbReference type="InterPro" id="IPR004358">
    <property type="entry name" value="Sig_transdc_His_kin-like_C"/>
</dbReference>
<keyword evidence="3 7" id="KW-0597">Phosphoprotein</keyword>
<feature type="domain" description="Histidine kinase" evidence="9">
    <location>
        <begin position="557"/>
        <end position="751"/>
    </location>
</feature>
<dbReference type="EMBL" id="AOJI01000003">
    <property type="protein sequence ID" value="EMA70527.1"/>
    <property type="molecule type" value="Genomic_DNA"/>
</dbReference>
<dbReference type="SMART" id="SM00448">
    <property type="entry name" value="REC"/>
    <property type="match status" value="1"/>
</dbReference>
<evidence type="ECO:0000313" key="14">
    <source>
        <dbReference type="Proteomes" id="UP000011575"/>
    </source>
</evidence>
<dbReference type="InterPro" id="IPR000014">
    <property type="entry name" value="PAS"/>
</dbReference>
<evidence type="ECO:0000256" key="1">
    <source>
        <dbReference type="ARBA" id="ARBA00000085"/>
    </source>
</evidence>
<evidence type="ECO:0000259" key="11">
    <source>
        <dbReference type="PROSITE" id="PS50112"/>
    </source>
</evidence>
<dbReference type="InterPro" id="IPR029016">
    <property type="entry name" value="GAF-like_dom_sf"/>
</dbReference>
<dbReference type="EC" id="2.7.13.3" evidence="2"/>
<keyword evidence="8" id="KW-0175">Coiled coil</keyword>
<sequence length="755" mass="82303">MNGMHLLCVDDDADILDLTVTFLERKLPTATIHTATHVDEARTLIETEPITCVVSDYEMPDQTGLAFLRAVREDHPSLPFILFTGQGSESIASDAISAGVTDYLQKGGPEQYDRLAARVRHAVAEYQTEHELRERVKELTAIQAVSDLLADGDGQSLAELEQVVASLPQSLQFPETAVASLVVDDDEFTSPGYEPPARKISAHDVTTAGNELALTVGYATDPAPESDDVFLPEERALLTTILQLVTAYLDRRHVLSDLREADRRLTLILEHATAVMYLKDTDGRYVFVNAEYERLFGLGNEELVGRRDADLYPADVVEAVEANDRRVVETGEPIEVEERIAVQGEDRTYLSLKVPALNDAGDVEGVFGVSTEITDQKKRERQLEALNRTIPRLLSAETAEEVAERGVTAAREILNLQANAIHLYDAERAALVPAAYTDTVTELIGEPPSFHAGESIAWRVFDDGIATAIDDIRTDPDIYDAETPIRSELHLPLGEHGILIAGSPTPAAFDTQDVTIGELLAAHLVTALTQVNTKRELRDREAELEAQNERLEQFASMVSHDLRNPISIARGHLDLYREAGDESHLEPVDTALTRMQDLVTDLTALARHGMPDVDHQPVSLPDVASDAWELIDTRSATLSTEPCTVTGDESQLAALFENLFRNAVGHGGADVTVRVGPLDDGAGFYVEDSGDGIPEDERDDVFDHGYTTGYGGSGIGLTIVSRIAQAHGWAVTLTDGTDGGARFEFRAASDESESA</sequence>
<evidence type="ECO:0000256" key="8">
    <source>
        <dbReference type="SAM" id="Coils"/>
    </source>
</evidence>
<comment type="caution">
    <text evidence="13">The sequence shown here is derived from an EMBL/GenBank/DDBJ whole genome shotgun (WGS) entry which is preliminary data.</text>
</comment>
<proteinExistence type="predicted"/>
<dbReference type="Pfam" id="PF08448">
    <property type="entry name" value="PAS_4"/>
    <property type="match status" value="1"/>
</dbReference>
<dbReference type="InterPro" id="IPR000700">
    <property type="entry name" value="PAS-assoc_C"/>
</dbReference>
<name>M0PKI6_9EURY</name>
<dbReference type="Gene3D" id="3.30.565.10">
    <property type="entry name" value="Histidine kinase-like ATPase, C-terminal domain"/>
    <property type="match status" value="1"/>
</dbReference>
<evidence type="ECO:0000259" key="10">
    <source>
        <dbReference type="PROSITE" id="PS50110"/>
    </source>
</evidence>
<feature type="coiled-coil region" evidence="8">
    <location>
        <begin position="530"/>
        <end position="557"/>
    </location>
</feature>
<evidence type="ECO:0000259" key="9">
    <source>
        <dbReference type="PROSITE" id="PS50109"/>
    </source>
</evidence>
<dbReference type="SMART" id="SM00065">
    <property type="entry name" value="GAF"/>
    <property type="match status" value="1"/>
</dbReference>
<dbReference type="Pfam" id="PF00072">
    <property type="entry name" value="Response_reg"/>
    <property type="match status" value="1"/>
</dbReference>
<dbReference type="PROSITE" id="PS50112">
    <property type="entry name" value="PAS"/>
    <property type="match status" value="1"/>
</dbReference>
<dbReference type="Gene3D" id="3.30.450.40">
    <property type="match status" value="1"/>
</dbReference>
<dbReference type="PANTHER" id="PTHR43711:SF1">
    <property type="entry name" value="HISTIDINE KINASE 1"/>
    <property type="match status" value="1"/>
</dbReference>
<evidence type="ECO:0000256" key="7">
    <source>
        <dbReference type="PROSITE-ProRule" id="PRU00169"/>
    </source>
</evidence>
<protein>
    <recommendedName>
        <fullName evidence="2">histidine kinase</fullName>
        <ecNumber evidence="2">2.7.13.3</ecNumber>
    </recommendedName>
</protein>
<keyword evidence="5 13" id="KW-0418">Kinase</keyword>
<gene>
    <name evidence="13" type="ORF">C461_01097</name>
</gene>
<evidence type="ECO:0000256" key="4">
    <source>
        <dbReference type="ARBA" id="ARBA00022679"/>
    </source>
</evidence>
<comment type="catalytic activity">
    <reaction evidence="1">
        <text>ATP + protein L-histidine = ADP + protein N-phospho-L-histidine.</text>
        <dbReference type="EC" id="2.7.13.3"/>
    </reaction>
</comment>
<dbReference type="SMART" id="SM00388">
    <property type="entry name" value="HisKA"/>
    <property type="match status" value="1"/>
</dbReference>